<organism evidence="2 3">
    <name type="scientific">Clostridium disporicum</name>
    <dbReference type="NCBI Taxonomy" id="84024"/>
    <lineage>
        <taxon>Bacteria</taxon>
        <taxon>Bacillati</taxon>
        <taxon>Bacillota</taxon>
        <taxon>Clostridia</taxon>
        <taxon>Eubacteriales</taxon>
        <taxon>Clostridiaceae</taxon>
        <taxon>Clostridium</taxon>
    </lineage>
</organism>
<dbReference type="Proteomes" id="UP000095558">
    <property type="component" value="Unassembled WGS sequence"/>
</dbReference>
<dbReference type="PANTHER" id="PTHR43415">
    <property type="entry name" value="SPERMIDINE N(1)-ACETYLTRANSFERASE"/>
    <property type="match status" value="1"/>
</dbReference>
<dbReference type="InterPro" id="IPR016181">
    <property type="entry name" value="Acyl_CoA_acyltransferase"/>
</dbReference>
<dbReference type="PROSITE" id="PS51186">
    <property type="entry name" value="GNAT"/>
    <property type="match status" value="1"/>
</dbReference>
<evidence type="ECO:0000259" key="1">
    <source>
        <dbReference type="PROSITE" id="PS51186"/>
    </source>
</evidence>
<reference evidence="2 3" key="1">
    <citation type="submission" date="2015-09" db="EMBL/GenBank/DDBJ databases">
        <authorList>
            <consortium name="Pathogen Informatics"/>
        </authorList>
    </citation>
    <scope>NUCLEOTIDE SEQUENCE [LARGE SCALE GENOMIC DNA]</scope>
    <source>
        <strain evidence="2 3">2789STDY5834855</strain>
    </source>
</reference>
<dbReference type="SUPFAM" id="SSF55729">
    <property type="entry name" value="Acyl-CoA N-acyltransferases (Nat)"/>
    <property type="match status" value="1"/>
</dbReference>
<dbReference type="GeneID" id="83013169"/>
<gene>
    <name evidence="2" type="primary">bltD_1</name>
    <name evidence="2" type="ORF">ERS852470_00625</name>
</gene>
<name>A0A174FN64_9CLOT</name>
<dbReference type="EC" id="2.3.1.57" evidence="2"/>
<dbReference type="AlphaFoldDB" id="A0A174FN64"/>
<proteinExistence type="predicted"/>
<dbReference type="CDD" id="cd04301">
    <property type="entry name" value="NAT_SF"/>
    <property type="match status" value="1"/>
</dbReference>
<keyword evidence="2" id="KW-0808">Transferase</keyword>
<dbReference type="InterPro" id="IPR000182">
    <property type="entry name" value="GNAT_dom"/>
</dbReference>
<sequence>MDIKIRPIKIEDAEGINALRIMDGVRENILGITSERIDRSKNFISNLNNNAHMYVAEIIENEESKIIGTIGLHVSENPRLRHCGSIGIMVHKDYQGKGIGKKLMSTVIDLSDNWLMLKRLELGVFTDNKRALSLYKSFGFEIEGTRKCAAIRNGKYEDEYIMGRIKN</sequence>
<protein>
    <submittedName>
        <fullName evidence="2">GNAT family acetyltransferase</fullName>
        <ecNumber evidence="2">2.3.1.57</ecNumber>
    </submittedName>
</protein>
<dbReference type="GO" id="GO:0004145">
    <property type="term" value="F:diamine N-acetyltransferase activity"/>
    <property type="evidence" value="ECO:0007669"/>
    <property type="project" value="UniProtKB-EC"/>
</dbReference>
<accession>A0A174FN64</accession>
<dbReference type="Gene3D" id="3.40.630.30">
    <property type="match status" value="1"/>
</dbReference>
<dbReference type="PANTHER" id="PTHR43415:SF3">
    <property type="entry name" value="GNAT-FAMILY ACETYLTRANSFERASE"/>
    <property type="match status" value="1"/>
</dbReference>
<evidence type="ECO:0000313" key="2">
    <source>
        <dbReference type="EMBL" id="CUN74707.1"/>
    </source>
</evidence>
<dbReference type="RefSeq" id="WP_042401991.1">
    <property type="nucleotide sequence ID" value="NZ_CYYT01000019.1"/>
</dbReference>
<evidence type="ECO:0000313" key="3">
    <source>
        <dbReference type="Proteomes" id="UP000095558"/>
    </source>
</evidence>
<feature type="domain" description="N-acetyltransferase" evidence="1">
    <location>
        <begin position="3"/>
        <end position="167"/>
    </location>
</feature>
<dbReference type="Pfam" id="PF00583">
    <property type="entry name" value="Acetyltransf_1"/>
    <property type="match status" value="1"/>
</dbReference>
<dbReference type="EMBL" id="CYZV01000005">
    <property type="protein sequence ID" value="CUN74707.1"/>
    <property type="molecule type" value="Genomic_DNA"/>
</dbReference>
<dbReference type="OrthoDB" id="948250at2"/>
<keyword evidence="2" id="KW-0012">Acyltransferase</keyword>